<dbReference type="InParanoid" id="A0A0V0YXW1"/>
<name>A0A0V0YXW1_TRISP</name>
<reference evidence="1 2" key="1">
    <citation type="submission" date="2015-01" db="EMBL/GenBank/DDBJ databases">
        <title>Evolution of Trichinella species and genotypes.</title>
        <authorList>
            <person name="Korhonen P.K."/>
            <person name="Edoardo P."/>
            <person name="Giuseppe L.R."/>
            <person name="Gasser R.B."/>
        </authorList>
    </citation>
    <scope>NUCLEOTIDE SEQUENCE [LARGE SCALE GENOMIC DNA]</scope>
    <source>
        <strain evidence="1">ISS3</strain>
    </source>
</reference>
<organism evidence="1 2">
    <name type="scientific">Trichinella spiralis</name>
    <name type="common">Trichina worm</name>
    <dbReference type="NCBI Taxonomy" id="6334"/>
    <lineage>
        <taxon>Eukaryota</taxon>
        <taxon>Metazoa</taxon>
        <taxon>Ecdysozoa</taxon>
        <taxon>Nematoda</taxon>
        <taxon>Enoplea</taxon>
        <taxon>Dorylaimia</taxon>
        <taxon>Trichinellida</taxon>
        <taxon>Trichinellidae</taxon>
        <taxon>Trichinella</taxon>
    </lineage>
</organism>
<gene>
    <name evidence="1" type="ORF">T01_1069</name>
</gene>
<dbReference type="EMBL" id="JYDH01003846">
    <property type="protein sequence ID" value="KRY05108.1"/>
    <property type="molecule type" value="Genomic_DNA"/>
</dbReference>
<sequence length="35" mass="3843">MTAGIQSRELRKTRRIASTSVPLSELMGSVLDLPK</sequence>
<comment type="caution">
    <text evidence="1">The sequence shown here is derived from an EMBL/GenBank/DDBJ whole genome shotgun (WGS) entry which is preliminary data.</text>
</comment>
<accession>A0A0V0YXW1</accession>
<proteinExistence type="predicted"/>
<evidence type="ECO:0000313" key="1">
    <source>
        <dbReference type="EMBL" id="KRY05108.1"/>
    </source>
</evidence>
<protein>
    <submittedName>
        <fullName evidence="1">Uncharacterized protein</fullName>
    </submittedName>
</protein>
<dbReference type="Proteomes" id="UP000054776">
    <property type="component" value="Unassembled WGS sequence"/>
</dbReference>
<evidence type="ECO:0000313" key="2">
    <source>
        <dbReference type="Proteomes" id="UP000054776"/>
    </source>
</evidence>
<keyword evidence="2" id="KW-1185">Reference proteome</keyword>
<dbReference type="AlphaFoldDB" id="A0A0V0YXW1"/>